<dbReference type="AlphaFoldDB" id="R4YP64"/>
<feature type="region of interest" description="Disordered" evidence="2">
    <location>
        <begin position="1"/>
        <end position="22"/>
    </location>
</feature>
<dbReference type="EMBL" id="FO203512">
    <property type="protein sequence ID" value="CCK76660.1"/>
    <property type="molecule type" value="Genomic_DNA"/>
</dbReference>
<dbReference type="InterPro" id="IPR027417">
    <property type="entry name" value="P-loop_NTPase"/>
</dbReference>
<dbReference type="KEGG" id="oai:OLEAN_C24840"/>
<organism evidence="4 5">
    <name type="scientific">Oleispira antarctica RB-8</name>
    <dbReference type="NCBI Taxonomy" id="698738"/>
    <lineage>
        <taxon>Bacteria</taxon>
        <taxon>Pseudomonadati</taxon>
        <taxon>Pseudomonadota</taxon>
        <taxon>Gammaproteobacteria</taxon>
        <taxon>Oceanospirillales</taxon>
        <taxon>Oceanospirillaceae</taxon>
        <taxon>Oleispira</taxon>
    </lineage>
</organism>
<dbReference type="InterPro" id="IPR011704">
    <property type="entry name" value="ATPase_dyneun-rel_AAA"/>
</dbReference>
<sequence>MAKKRPQPYNQSNTATKPASNHKAMLEKQIPSLAASFENASVIAKSINLDLDIPIDPDFLKSLISKINDDHSQQFASWIEKFSSTCKDLSKYQQKLEEEYQSRWQETQTIAKELEERSSTLSRNEDSLTEREANVSKHSQDIQLEESRLAEKESNLLDTETELSKREINAEHGFAIQKRTLLKSFESDKRELEKEHQQELTHIREEKNSLREEIGSEVRKLAELKHSCTDEENLRIQQLDEREYGLKSREHEILDDKNRIAREWRDITEAKDAQKAHIDREIQHERDSFEDGITRLNEKLDRAWNKVEEQKSLVENYSELSRALGESTPDEILEQLESLKNEKHNLQRKLDLSDTAEIEERNEYLLSRVNELENQLNEVRPDLNRYRQEAASNRIAATELQSMAQEKRVLADHKNILDLHINDLESRIEQLADGQKTQTPFPAMSNMDNSRDFRAAIHLEEVPDLKQFASELQHRIAQAEKVDLYYPIEDIRSLLGGLAMSQLHVFQGISGTGKTSLAKAFAKAMGGFCTDIAVQAGWRDREDLLGHYNAFERKFYEKDSLQALYQAQTLRWKDTCNVILLDEMNLSRPEQYFAEFLSALEKNDPNERLINLTETELSNTPELLQQGRKILVPRNTWFIGTANHDETTNELADKTYDRAHVMTLPKQDHRFKIKPYAPASFSFDSLQKAFSSAELKYEKQVEVLLDCLTNHDITQQLADTFDLGWGNRFERQAKRYIPVMLATGATEGDALDHLLSTRVMRSGKVTGRYDISADDIGNLSDSLEDFWITANLDDAPNKSLGLLKADRERKERGG</sequence>
<feature type="region of interest" description="Disordered" evidence="2">
    <location>
        <begin position="115"/>
        <end position="147"/>
    </location>
</feature>
<dbReference type="STRING" id="698738.OLEAN_C24840"/>
<proteinExistence type="predicted"/>
<keyword evidence="1" id="KW-0175">Coiled coil</keyword>
<protein>
    <recommendedName>
        <fullName evidence="3">ATPase dynein-related AAA domain-containing protein</fullName>
    </recommendedName>
</protein>
<accession>R4YP64</accession>
<gene>
    <name evidence="4" type="ORF">OLEAN_C24840</name>
</gene>
<dbReference type="GO" id="GO:0005524">
    <property type="term" value="F:ATP binding"/>
    <property type="evidence" value="ECO:0007669"/>
    <property type="project" value="InterPro"/>
</dbReference>
<dbReference type="SUPFAM" id="SSF52540">
    <property type="entry name" value="P-loop containing nucleoside triphosphate hydrolases"/>
    <property type="match status" value="1"/>
</dbReference>
<evidence type="ECO:0000259" key="3">
    <source>
        <dbReference type="Pfam" id="PF07728"/>
    </source>
</evidence>
<dbReference type="Pfam" id="PF07728">
    <property type="entry name" value="AAA_5"/>
    <property type="match status" value="1"/>
</dbReference>
<dbReference type="HOGENOM" id="CLU_018486_0_0_6"/>
<dbReference type="Proteomes" id="UP000032749">
    <property type="component" value="Chromosome"/>
</dbReference>
<feature type="coiled-coil region" evidence="1">
    <location>
        <begin position="329"/>
        <end position="389"/>
    </location>
</feature>
<dbReference type="OrthoDB" id="9781481at2"/>
<name>R4YP64_OLEAN</name>
<feature type="domain" description="ATPase dynein-related AAA" evidence="3">
    <location>
        <begin position="506"/>
        <end position="658"/>
    </location>
</feature>
<dbReference type="Gene3D" id="3.40.50.300">
    <property type="entry name" value="P-loop containing nucleotide triphosphate hydrolases"/>
    <property type="match status" value="1"/>
</dbReference>
<dbReference type="PATRIC" id="fig|698738.3.peg.2571"/>
<evidence type="ECO:0000313" key="4">
    <source>
        <dbReference type="EMBL" id="CCK76660.1"/>
    </source>
</evidence>
<reference evidence="4 5" key="1">
    <citation type="journal article" date="2013" name="Nat. Commun.">
        <title>Genome sequence and functional genomic analysis of the oil-degrading bacterium Oleispira antarctica.</title>
        <authorList>
            <person name="Kube M."/>
            <person name="Chernikova T.N."/>
            <person name="Al-Ramahi Y."/>
            <person name="Beloqui A."/>
            <person name="Lopez-Cortez N."/>
            <person name="Guazzaroni M.E."/>
            <person name="Heipieper H.J."/>
            <person name="Klages S."/>
            <person name="Kotsyurbenko O.R."/>
            <person name="Langer I."/>
            <person name="Nechitaylo T.Y."/>
            <person name="Lunsdorf H."/>
            <person name="Fernandez M."/>
            <person name="Juarez S."/>
            <person name="Ciordia S."/>
            <person name="Singer A."/>
            <person name="Kagan O."/>
            <person name="Egorova O."/>
            <person name="Petit P.A."/>
            <person name="Stogios P."/>
            <person name="Kim Y."/>
            <person name="Tchigvintsev A."/>
            <person name="Flick R."/>
            <person name="Denaro R."/>
            <person name="Genovese M."/>
            <person name="Albar J.P."/>
            <person name="Reva O.N."/>
            <person name="Martinez-Gomariz M."/>
            <person name="Tran H."/>
            <person name="Ferrer M."/>
            <person name="Savchenko A."/>
            <person name="Yakunin A.F."/>
            <person name="Yakimov M.M."/>
            <person name="Golyshina O.V."/>
            <person name="Reinhardt R."/>
            <person name="Golyshin P.N."/>
        </authorList>
    </citation>
    <scope>NUCLEOTIDE SEQUENCE [LARGE SCALE GENOMIC DNA]</scope>
</reference>
<feature type="compositionally biased region" description="Polar residues" evidence="2">
    <location>
        <begin position="8"/>
        <end position="19"/>
    </location>
</feature>
<keyword evidence="5" id="KW-1185">Reference proteome</keyword>
<evidence type="ECO:0000256" key="2">
    <source>
        <dbReference type="SAM" id="MobiDB-lite"/>
    </source>
</evidence>
<evidence type="ECO:0000313" key="5">
    <source>
        <dbReference type="Proteomes" id="UP000032749"/>
    </source>
</evidence>
<dbReference type="GO" id="GO:0016887">
    <property type="term" value="F:ATP hydrolysis activity"/>
    <property type="evidence" value="ECO:0007669"/>
    <property type="project" value="InterPro"/>
</dbReference>
<evidence type="ECO:0000256" key="1">
    <source>
        <dbReference type="SAM" id="Coils"/>
    </source>
</evidence>